<organism evidence="11 12">
    <name type="scientific">Mycoplasmopsis pullorum</name>
    <dbReference type="NCBI Taxonomy" id="48003"/>
    <lineage>
        <taxon>Bacteria</taxon>
        <taxon>Bacillati</taxon>
        <taxon>Mycoplasmatota</taxon>
        <taxon>Mycoplasmoidales</taxon>
        <taxon>Metamycoplasmataceae</taxon>
        <taxon>Mycoplasmopsis</taxon>
    </lineage>
</organism>
<dbReference type="InterPro" id="IPR044145">
    <property type="entry name" value="IF2_II"/>
</dbReference>
<evidence type="ECO:0000256" key="9">
    <source>
        <dbReference type="RuleBase" id="RU000644"/>
    </source>
</evidence>
<dbReference type="GO" id="GO:0005829">
    <property type="term" value="C:cytosol"/>
    <property type="evidence" value="ECO:0007669"/>
    <property type="project" value="TreeGrafter"/>
</dbReference>
<dbReference type="FunFam" id="3.40.50.10050:FF:000001">
    <property type="entry name" value="Translation initiation factor IF-2"/>
    <property type="match status" value="1"/>
</dbReference>
<feature type="binding site" evidence="8">
    <location>
        <begin position="166"/>
        <end position="170"/>
    </location>
    <ligand>
        <name>GTP</name>
        <dbReference type="ChEBI" id="CHEBI:37565"/>
    </ligand>
</feature>
<comment type="function">
    <text evidence="7 8 9">One of the essential components for the initiation of protein synthesis. Protects formylmethionyl-tRNA from spontaneous hydrolysis and promotes its binding to the 30S ribosomal subunits. Also involved in the hydrolysis of GTP during the formation of the 70S ribosomal complex.</text>
</comment>
<feature type="domain" description="Tr-type G" evidence="10">
    <location>
        <begin position="111"/>
        <end position="278"/>
    </location>
</feature>
<keyword evidence="4 8" id="KW-0547">Nucleotide-binding</keyword>
<dbReference type="GO" id="GO:0005525">
    <property type="term" value="F:GTP binding"/>
    <property type="evidence" value="ECO:0007669"/>
    <property type="project" value="UniProtKB-KW"/>
</dbReference>
<keyword evidence="5 8" id="KW-0648">Protein biosynthesis</keyword>
<dbReference type="Pfam" id="PF11987">
    <property type="entry name" value="IF-2"/>
    <property type="match status" value="1"/>
</dbReference>
<dbReference type="STRING" id="48003.BLA55_01290"/>
<keyword evidence="6 8" id="KW-0342">GTP-binding</keyword>
<evidence type="ECO:0000256" key="5">
    <source>
        <dbReference type="ARBA" id="ARBA00022917"/>
    </source>
</evidence>
<dbReference type="HAMAP" id="MF_00100_B">
    <property type="entry name" value="IF_2_B"/>
    <property type="match status" value="1"/>
</dbReference>
<dbReference type="PANTHER" id="PTHR43381:SF5">
    <property type="entry name" value="TR-TYPE G DOMAIN-CONTAINING PROTEIN"/>
    <property type="match status" value="1"/>
</dbReference>
<dbReference type="Pfam" id="PF04760">
    <property type="entry name" value="IF2_N"/>
    <property type="match status" value="1"/>
</dbReference>
<reference evidence="12" key="1">
    <citation type="submission" date="2016-10" db="EMBL/GenBank/DDBJ databases">
        <authorList>
            <person name="Beylefeld A."/>
            <person name="Abolnik C."/>
        </authorList>
    </citation>
    <scope>NUCLEOTIDE SEQUENCE [LARGE SCALE GENOMIC DNA]</scope>
    <source>
        <strain evidence="12">B359_6</strain>
    </source>
</reference>
<dbReference type="CDD" id="cd01887">
    <property type="entry name" value="IF2_eIF5B"/>
    <property type="match status" value="1"/>
</dbReference>
<dbReference type="CDD" id="cd03692">
    <property type="entry name" value="mtIF2_IVc"/>
    <property type="match status" value="1"/>
</dbReference>
<proteinExistence type="inferred from homology"/>
<dbReference type="FunFam" id="3.40.50.300:FF:000019">
    <property type="entry name" value="Translation initiation factor IF-2"/>
    <property type="match status" value="1"/>
</dbReference>
<dbReference type="Proteomes" id="UP000184322">
    <property type="component" value="Chromosome"/>
</dbReference>
<protein>
    <recommendedName>
        <fullName evidence="2 8">Translation initiation factor IF-2</fullName>
    </recommendedName>
</protein>
<dbReference type="Gene3D" id="3.40.50.10050">
    <property type="entry name" value="Translation initiation factor IF- 2, domain 3"/>
    <property type="match status" value="1"/>
</dbReference>
<dbReference type="Gene3D" id="3.40.50.300">
    <property type="entry name" value="P-loop containing nucleotide triphosphate hydrolases"/>
    <property type="match status" value="1"/>
</dbReference>
<dbReference type="InterPro" id="IPR000795">
    <property type="entry name" value="T_Tr_GTP-bd_dom"/>
</dbReference>
<evidence type="ECO:0000259" key="10">
    <source>
        <dbReference type="PROSITE" id="PS51722"/>
    </source>
</evidence>
<sequence length="601" mass="66529">MAKKQNRISNVEDVKKQLSNIKTELKDGVFTFTGKMTITDFAQKTKVNANEIIKKFFLKGKVYNLNYVLEEEEIAELCLDYGFDFNKEVNVDAGNFLDEVNFIDKESDLVKRAPIITVMGHVDHGKTTLIDKIRNSNVVATESSGITQHTGAYQVQHEKGKITFIDTPGHEAFTQMRARGAKVTDIVILVVAADDGVMPQTKEAIIHAQAANVPIIVFVNKMDKPNKDLDRLKGELAENNVIIDEYGGDTQIVYGSALKGEGLNDLFNAIILLSEILDLKANPNRYPIGTVIESKIDKGIGNVSTLIIENGTLYKGDFIVAGSRYGRIRVLTDTNNNPIEKALPGTPVVISGLNYAPMAGDKFVGFSDEKFAKKLASEKNIIDKQNELYQKSQSLIDNDGKKILNVIIKSDVQGTAEAIKGQIDGMSNNEAAIKVVQAAAGSITNTDLLLAQASNATMFTFNLKPTASQKQSAKSFGVDLYSYDVIYKIIETCEKMLEGEKEPVYEERKIGSAHIIKIFFYSKVGNIAGAIMDEGVVKANSKVKVYRMNKLIHEGVLDSLRRELNDAKEVVKGKDFGCHIKKFNDIKEDDVLEFYEDIRVN</sequence>
<dbReference type="GO" id="GO:0003743">
    <property type="term" value="F:translation initiation factor activity"/>
    <property type="evidence" value="ECO:0007669"/>
    <property type="project" value="UniProtKB-UniRule"/>
</dbReference>
<evidence type="ECO:0000256" key="4">
    <source>
        <dbReference type="ARBA" id="ARBA00022741"/>
    </source>
</evidence>
<dbReference type="InterPro" id="IPR009000">
    <property type="entry name" value="Transl_B-barrel_sf"/>
</dbReference>
<dbReference type="SUPFAM" id="SSF52540">
    <property type="entry name" value="P-loop containing nucleoside triphosphate hydrolases"/>
    <property type="match status" value="1"/>
</dbReference>
<dbReference type="PROSITE" id="PS51722">
    <property type="entry name" value="G_TR_2"/>
    <property type="match status" value="1"/>
</dbReference>
<dbReference type="InterPro" id="IPR053905">
    <property type="entry name" value="EF-G-like_DII"/>
</dbReference>
<dbReference type="InterPro" id="IPR005225">
    <property type="entry name" value="Small_GTP-bd"/>
</dbReference>
<comment type="similarity">
    <text evidence="1 8 9">Belongs to the TRAFAC class translation factor GTPase superfamily. Classic translation factor GTPase family. IF-2 subfamily.</text>
</comment>
<evidence type="ECO:0000256" key="8">
    <source>
        <dbReference type="HAMAP-Rule" id="MF_00100"/>
    </source>
</evidence>
<dbReference type="Pfam" id="PF22042">
    <property type="entry name" value="EF-G_D2"/>
    <property type="match status" value="1"/>
</dbReference>
<dbReference type="InterPro" id="IPR027417">
    <property type="entry name" value="P-loop_NTPase"/>
</dbReference>
<dbReference type="InterPro" id="IPR000178">
    <property type="entry name" value="TF_IF2_bacterial-like"/>
</dbReference>
<dbReference type="InterPro" id="IPR036925">
    <property type="entry name" value="TIF_IF2_dom3_sf"/>
</dbReference>
<dbReference type="SUPFAM" id="SSF52156">
    <property type="entry name" value="Initiation factor IF2/eIF5b, domain 3"/>
    <property type="match status" value="1"/>
</dbReference>
<accession>A0A1L4FRS3</accession>
<dbReference type="NCBIfam" id="TIGR00231">
    <property type="entry name" value="small_GTP"/>
    <property type="match status" value="1"/>
</dbReference>
<keyword evidence="3 8" id="KW-0396">Initiation factor</keyword>
<evidence type="ECO:0000256" key="1">
    <source>
        <dbReference type="ARBA" id="ARBA00007733"/>
    </source>
</evidence>
<comment type="subcellular location">
    <subcellularLocation>
        <location evidence="8">Cytoplasm</location>
    </subcellularLocation>
</comment>
<dbReference type="AlphaFoldDB" id="A0A1L4FRS3"/>
<feature type="binding site" evidence="8">
    <location>
        <begin position="120"/>
        <end position="127"/>
    </location>
    <ligand>
        <name>GTP</name>
        <dbReference type="ChEBI" id="CHEBI:37565"/>
    </ligand>
</feature>
<keyword evidence="12" id="KW-1185">Reference proteome</keyword>
<evidence type="ECO:0000313" key="12">
    <source>
        <dbReference type="Proteomes" id="UP000184322"/>
    </source>
</evidence>
<evidence type="ECO:0000256" key="6">
    <source>
        <dbReference type="ARBA" id="ARBA00023134"/>
    </source>
</evidence>
<gene>
    <name evidence="8" type="primary">infB</name>
    <name evidence="11" type="ORF">BLA55_01290</name>
</gene>
<evidence type="ECO:0000256" key="2">
    <source>
        <dbReference type="ARBA" id="ARBA00020675"/>
    </source>
</evidence>
<dbReference type="KEGG" id="mpul:BLA55_01290"/>
<dbReference type="PANTHER" id="PTHR43381">
    <property type="entry name" value="TRANSLATION INITIATION FACTOR IF-2-RELATED"/>
    <property type="match status" value="1"/>
</dbReference>
<dbReference type="OrthoDB" id="9811804at2"/>
<dbReference type="InterPro" id="IPR023115">
    <property type="entry name" value="TIF_IF2_dom3"/>
</dbReference>
<evidence type="ECO:0000256" key="3">
    <source>
        <dbReference type="ARBA" id="ARBA00022540"/>
    </source>
</evidence>
<feature type="binding site" evidence="8">
    <location>
        <begin position="220"/>
        <end position="223"/>
    </location>
    <ligand>
        <name>GTP</name>
        <dbReference type="ChEBI" id="CHEBI:37565"/>
    </ligand>
</feature>
<dbReference type="Pfam" id="PF00009">
    <property type="entry name" value="GTP_EFTU"/>
    <property type="match status" value="1"/>
</dbReference>
<dbReference type="SUPFAM" id="SSF50447">
    <property type="entry name" value="Translation proteins"/>
    <property type="match status" value="2"/>
</dbReference>
<dbReference type="InterPro" id="IPR015760">
    <property type="entry name" value="TIF_IF2"/>
</dbReference>
<evidence type="ECO:0000313" key="11">
    <source>
        <dbReference type="EMBL" id="APJ38308.1"/>
    </source>
</evidence>
<evidence type="ECO:0000256" key="7">
    <source>
        <dbReference type="ARBA" id="ARBA00025162"/>
    </source>
</evidence>
<dbReference type="CDD" id="cd03702">
    <property type="entry name" value="IF2_mtIF2_II"/>
    <property type="match status" value="1"/>
</dbReference>
<dbReference type="RefSeq" id="WP_073372312.1">
    <property type="nucleotide sequence ID" value="NZ_CP017813.1"/>
</dbReference>
<dbReference type="FunFam" id="2.40.30.10:FF:000008">
    <property type="entry name" value="Translation initiation factor IF-2"/>
    <property type="match status" value="1"/>
</dbReference>
<keyword evidence="8" id="KW-0963">Cytoplasm</keyword>
<dbReference type="Gene3D" id="2.40.30.10">
    <property type="entry name" value="Translation factors"/>
    <property type="match status" value="2"/>
</dbReference>
<dbReference type="PRINTS" id="PR00315">
    <property type="entry name" value="ELONGATNFCT"/>
</dbReference>
<dbReference type="NCBIfam" id="TIGR00487">
    <property type="entry name" value="IF-2"/>
    <property type="match status" value="1"/>
</dbReference>
<name>A0A1L4FRS3_9BACT</name>
<dbReference type="InterPro" id="IPR006847">
    <property type="entry name" value="IF2_N"/>
</dbReference>
<dbReference type="GO" id="GO:0003924">
    <property type="term" value="F:GTPase activity"/>
    <property type="evidence" value="ECO:0007669"/>
    <property type="project" value="UniProtKB-UniRule"/>
</dbReference>
<feature type="region of interest" description="G-domain" evidence="8">
    <location>
        <begin position="114"/>
        <end position="262"/>
    </location>
</feature>
<dbReference type="EMBL" id="CP017813">
    <property type="protein sequence ID" value="APJ38308.1"/>
    <property type="molecule type" value="Genomic_DNA"/>
</dbReference>